<comment type="subcellular location">
    <subcellularLocation>
        <location evidence="1">Membrane</location>
        <topology evidence="1">Multi-pass membrane protein</topology>
    </subcellularLocation>
</comment>
<keyword evidence="9" id="KW-1185">Reference proteome</keyword>
<dbReference type="PANTHER" id="PTHR23112">
    <property type="entry name" value="G PROTEIN-COUPLED RECEPTOR 157-RELATED"/>
    <property type="match status" value="1"/>
</dbReference>
<feature type="region of interest" description="Disordered" evidence="5">
    <location>
        <begin position="210"/>
        <end position="263"/>
    </location>
</feature>
<dbReference type="EMBL" id="MCGO01000001">
    <property type="protein sequence ID" value="ORY53767.1"/>
    <property type="molecule type" value="Genomic_DNA"/>
</dbReference>
<accession>A0A1Y2D3H6</accession>
<dbReference type="GO" id="GO:0005886">
    <property type="term" value="C:plasma membrane"/>
    <property type="evidence" value="ECO:0007669"/>
    <property type="project" value="TreeGrafter"/>
</dbReference>
<feature type="transmembrane region" description="Helical" evidence="6">
    <location>
        <begin position="290"/>
        <end position="308"/>
    </location>
</feature>
<keyword evidence="4 6" id="KW-0472">Membrane</keyword>
<dbReference type="Proteomes" id="UP000193642">
    <property type="component" value="Unassembled WGS sequence"/>
</dbReference>
<reference evidence="8 9" key="1">
    <citation type="submission" date="2016-07" db="EMBL/GenBank/DDBJ databases">
        <title>Pervasive Adenine N6-methylation of Active Genes in Fungi.</title>
        <authorList>
            <consortium name="DOE Joint Genome Institute"/>
            <person name="Mondo S.J."/>
            <person name="Dannebaum R.O."/>
            <person name="Kuo R.C."/>
            <person name="Labutti K."/>
            <person name="Haridas S."/>
            <person name="Kuo A."/>
            <person name="Salamov A."/>
            <person name="Ahrendt S.R."/>
            <person name="Lipzen A."/>
            <person name="Sullivan W."/>
            <person name="Andreopoulos W.B."/>
            <person name="Clum A."/>
            <person name="Lindquist E."/>
            <person name="Daum C."/>
            <person name="Ramamoorthy G.K."/>
            <person name="Gryganskyi A."/>
            <person name="Culley D."/>
            <person name="Magnuson J.K."/>
            <person name="James T.Y."/>
            <person name="O'Malley M.A."/>
            <person name="Stajich J.E."/>
            <person name="Spatafora J.W."/>
            <person name="Visel A."/>
            <person name="Grigoriev I.V."/>
        </authorList>
    </citation>
    <scope>NUCLEOTIDE SEQUENCE [LARGE SCALE GENOMIC DNA]</scope>
    <source>
        <strain evidence="8 9">JEL800</strain>
    </source>
</reference>
<dbReference type="OrthoDB" id="2122879at2759"/>
<gene>
    <name evidence="8" type="ORF">BCR33DRAFT_761094</name>
</gene>
<evidence type="ECO:0000256" key="6">
    <source>
        <dbReference type="SAM" id="Phobius"/>
    </source>
</evidence>
<feature type="transmembrane region" description="Helical" evidence="6">
    <location>
        <begin position="6"/>
        <end position="30"/>
    </location>
</feature>
<organism evidence="8 9">
    <name type="scientific">Rhizoclosmatium globosum</name>
    <dbReference type="NCBI Taxonomy" id="329046"/>
    <lineage>
        <taxon>Eukaryota</taxon>
        <taxon>Fungi</taxon>
        <taxon>Fungi incertae sedis</taxon>
        <taxon>Chytridiomycota</taxon>
        <taxon>Chytridiomycota incertae sedis</taxon>
        <taxon>Chytridiomycetes</taxon>
        <taxon>Chytridiales</taxon>
        <taxon>Chytriomycetaceae</taxon>
        <taxon>Rhizoclosmatium</taxon>
    </lineage>
</organism>
<dbReference type="GO" id="GO:0007166">
    <property type="term" value="P:cell surface receptor signaling pathway"/>
    <property type="evidence" value="ECO:0007669"/>
    <property type="project" value="InterPro"/>
</dbReference>
<dbReference type="STRING" id="329046.A0A1Y2D3H6"/>
<evidence type="ECO:0000256" key="1">
    <source>
        <dbReference type="ARBA" id="ARBA00004141"/>
    </source>
</evidence>
<protein>
    <submittedName>
        <fullName evidence="8">Family A G protein-coupled receptor-like protein</fullName>
    </submittedName>
</protein>
<keyword evidence="8" id="KW-0675">Receptor</keyword>
<sequence>MSYSSQQLALITAGAFTIPINLGVIACVTFTTKFHKVLYYMQVCLAVSEIICAIDWTIIAGFPSASFCQAVGTWHEVFLNSTVCWTVLISVHCYVTVMKGAMIADSYWWYYHVYGWGLPLLLMAIGLIVQRVQGFTVFGSTGVYCWIKDKNYRVYLFYVELWIHIIAVVVLYCLIFKKVLSAMTKVSTMSGAPGTSSVAQDAKDGGQIGAFSLPPSRKSSQISTPVFKRKDSAQTIQRKNSQKLDRRDSNDEEPPVPLPSPAFTRRPSALITAISAIKPPKQTILNDSRIKAILFRAVLIAGGFIVMWTPPTTGRLMQYFNITIPDWLALWMTVSFSMMGIWNAFVFFLTSYWNEIVGVLGLKKSGESARKESTNGGGTTGDASDRV</sequence>
<evidence type="ECO:0000313" key="8">
    <source>
        <dbReference type="EMBL" id="ORY53767.1"/>
    </source>
</evidence>
<comment type="caution">
    <text evidence="8">The sequence shown here is derived from an EMBL/GenBank/DDBJ whole genome shotgun (WGS) entry which is preliminary data.</text>
</comment>
<feature type="region of interest" description="Disordered" evidence="5">
    <location>
        <begin position="366"/>
        <end position="387"/>
    </location>
</feature>
<dbReference type="PANTHER" id="PTHR23112:SF0">
    <property type="entry name" value="TRANSMEMBRANE PROTEIN 116"/>
    <property type="match status" value="1"/>
</dbReference>
<dbReference type="Gene3D" id="1.20.1070.10">
    <property type="entry name" value="Rhodopsin 7-helix transmembrane proteins"/>
    <property type="match status" value="1"/>
</dbReference>
<evidence type="ECO:0000256" key="4">
    <source>
        <dbReference type="ARBA" id="ARBA00023136"/>
    </source>
</evidence>
<evidence type="ECO:0000256" key="3">
    <source>
        <dbReference type="ARBA" id="ARBA00022989"/>
    </source>
</evidence>
<feature type="transmembrane region" description="Helical" evidence="6">
    <location>
        <begin position="155"/>
        <end position="175"/>
    </location>
</feature>
<dbReference type="GO" id="GO:0004930">
    <property type="term" value="F:G protein-coupled receptor activity"/>
    <property type="evidence" value="ECO:0007669"/>
    <property type="project" value="InterPro"/>
</dbReference>
<feature type="domain" description="G-protein coupled receptors family 2 profile 2" evidence="7">
    <location>
        <begin position="1"/>
        <end position="184"/>
    </location>
</feature>
<feature type="transmembrane region" description="Helical" evidence="6">
    <location>
        <begin position="78"/>
        <end position="97"/>
    </location>
</feature>
<dbReference type="SUPFAM" id="SSF81321">
    <property type="entry name" value="Family A G protein-coupled receptor-like"/>
    <property type="match status" value="1"/>
</dbReference>
<evidence type="ECO:0000313" key="9">
    <source>
        <dbReference type="Proteomes" id="UP000193642"/>
    </source>
</evidence>
<dbReference type="Pfam" id="PF00002">
    <property type="entry name" value="7tm_2"/>
    <property type="match status" value="1"/>
</dbReference>
<keyword evidence="3 6" id="KW-1133">Transmembrane helix</keyword>
<dbReference type="PROSITE" id="PS50261">
    <property type="entry name" value="G_PROTEIN_RECEP_F2_4"/>
    <property type="match status" value="1"/>
</dbReference>
<feature type="transmembrane region" description="Helical" evidence="6">
    <location>
        <begin position="328"/>
        <end position="353"/>
    </location>
</feature>
<dbReference type="InterPro" id="IPR000832">
    <property type="entry name" value="GPCR_2_secretin-like"/>
</dbReference>
<dbReference type="AlphaFoldDB" id="A0A1Y2D3H6"/>
<dbReference type="InterPro" id="IPR017981">
    <property type="entry name" value="GPCR_2-like_7TM"/>
</dbReference>
<evidence type="ECO:0000259" key="7">
    <source>
        <dbReference type="PROSITE" id="PS50261"/>
    </source>
</evidence>
<keyword evidence="2 6" id="KW-0812">Transmembrane</keyword>
<feature type="transmembrane region" description="Helical" evidence="6">
    <location>
        <begin position="109"/>
        <end position="129"/>
    </location>
</feature>
<dbReference type="GO" id="GO:0007189">
    <property type="term" value="P:adenylate cyclase-activating G protein-coupled receptor signaling pathway"/>
    <property type="evidence" value="ECO:0007669"/>
    <property type="project" value="TreeGrafter"/>
</dbReference>
<name>A0A1Y2D3H6_9FUNG</name>
<evidence type="ECO:0000256" key="5">
    <source>
        <dbReference type="SAM" id="MobiDB-lite"/>
    </source>
</evidence>
<evidence type="ECO:0000256" key="2">
    <source>
        <dbReference type="ARBA" id="ARBA00022692"/>
    </source>
</evidence>
<feature type="transmembrane region" description="Helical" evidence="6">
    <location>
        <begin position="37"/>
        <end position="58"/>
    </location>
</feature>
<proteinExistence type="predicted"/>